<dbReference type="Proteomes" id="UP000291343">
    <property type="component" value="Unassembled WGS sequence"/>
</dbReference>
<organism evidence="5 6">
    <name type="scientific">Laodelphax striatellus</name>
    <name type="common">Small brown planthopper</name>
    <name type="synonym">Delphax striatella</name>
    <dbReference type="NCBI Taxonomy" id="195883"/>
    <lineage>
        <taxon>Eukaryota</taxon>
        <taxon>Metazoa</taxon>
        <taxon>Ecdysozoa</taxon>
        <taxon>Arthropoda</taxon>
        <taxon>Hexapoda</taxon>
        <taxon>Insecta</taxon>
        <taxon>Pterygota</taxon>
        <taxon>Neoptera</taxon>
        <taxon>Paraneoptera</taxon>
        <taxon>Hemiptera</taxon>
        <taxon>Auchenorrhyncha</taxon>
        <taxon>Fulgoroidea</taxon>
        <taxon>Delphacidae</taxon>
        <taxon>Criomorphinae</taxon>
        <taxon>Laodelphax</taxon>
    </lineage>
</organism>
<dbReference type="InParanoid" id="A0A482XEK6"/>
<feature type="domain" description="INO80 complex subunit E N-terminal" evidence="4">
    <location>
        <begin position="20"/>
        <end position="66"/>
    </location>
</feature>
<evidence type="ECO:0000313" key="5">
    <source>
        <dbReference type="EMBL" id="RZF44455.1"/>
    </source>
</evidence>
<feature type="compositionally biased region" description="Basic and acidic residues" evidence="3">
    <location>
        <begin position="107"/>
        <end position="116"/>
    </location>
</feature>
<evidence type="ECO:0000256" key="1">
    <source>
        <dbReference type="ARBA" id="ARBA00004123"/>
    </source>
</evidence>
<keyword evidence="6" id="KW-1185">Reference proteome</keyword>
<dbReference type="Pfam" id="PF05964">
    <property type="entry name" value="FYRN"/>
    <property type="match status" value="1"/>
</dbReference>
<dbReference type="InterPro" id="IPR040092">
    <property type="entry name" value="TBRG1"/>
</dbReference>
<comment type="subcellular location">
    <subcellularLocation>
        <location evidence="1">Nucleus</location>
    </subcellularLocation>
</comment>
<dbReference type="SMR" id="A0A482XEK6"/>
<name>A0A482XEK6_LAOST</name>
<dbReference type="Gene3D" id="3.30.160.360">
    <property type="match status" value="1"/>
</dbReference>
<dbReference type="PROSITE" id="PS51542">
    <property type="entry name" value="FYRN"/>
    <property type="match status" value="1"/>
</dbReference>
<dbReference type="Pfam" id="PF05965">
    <property type="entry name" value="FYRC"/>
    <property type="match status" value="1"/>
</dbReference>
<dbReference type="FunCoup" id="A0A482XEK6">
    <property type="interactions" value="760"/>
</dbReference>
<dbReference type="AlphaFoldDB" id="A0A482XEK6"/>
<protein>
    <recommendedName>
        <fullName evidence="4">INO80 complex subunit E N-terminal domain-containing protein</fullName>
    </recommendedName>
</protein>
<proteinExistence type="predicted"/>
<dbReference type="OrthoDB" id="285793at2759"/>
<feature type="region of interest" description="Disordered" evidence="3">
    <location>
        <begin position="93"/>
        <end position="132"/>
    </location>
</feature>
<dbReference type="InterPro" id="IPR056515">
    <property type="entry name" value="INO80E_N"/>
</dbReference>
<dbReference type="InterPro" id="IPR003889">
    <property type="entry name" value="FYrich_C"/>
</dbReference>
<accession>A0A482XEK6</accession>
<dbReference type="PANTHER" id="PTHR22715">
    <property type="entry name" value="TRANSFORMING GROWTH FACTOR BETA REGULATED GENE 1"/>
    <property type="match status" value="1"/>
</dbReference>
<evidence type="ECO:0000256" key="2">
    <source>
        <dbReference type="ARBA" id="ARBA00023242"/>
    </source>
</evidence>
<dbReference type="PANTHER" id="PTHR22715:SF0">
    <property type="entry name" value="TRANSFORMING GROWTH FACTOR BETA REGULATOR 1"/>
    <property type="match status" value="1"/>
</dbReference>
<dbReference type="Pfam" id="PF24237">
    <property type="entry name" value="INO80E"/>
    <property type="match status" value="1"/>
</dbReference>
<sequence length="345" mass="38873">MFNCDSKRKFFKSESENLVYKKKYKRMKRIIKSFLFQNAALCDQVAQMQERILIVKEERNFLMRKLQQFQTAADSEHSVTSQLCSLPEILSAQNNSGSKKPAPKKRANSDTTDRSSMKMKKPLSTKTSQSMKKKKLVSPIPLDITGRPIFPISLGDLKVHSIGEVSDRPEFHNEDYIFPIGYCSTRQYGSVKDPEQSCVYTCKVVDGGSQPRFEIVTDSASDDAIVSANIDQCHSRLLQLINRCVGSEVVTTRGRGADFFGLSHPTIHHLIQSSLGARKCQGYVWTKFEVSRSTIDSAASDEMMEASLNFAALKRSITFSKSHLETIIKEESDDNSQSYPLLGWP</sequence>
<evidence type="ECO:0000259" key="4">
    <source>
        <dbReference type="Pfam" id="PF24237"/>
    </source>
</evidence>
<comment type="caution">
    <text evidence="5">The sequence shown here is derived from an EMBL/GenBank/DDBJ whole genome shotgun (WGS) entry which is preliminary data.</text>
</comment>
<dbReference type="PROSITE" id="PS51543">
    <property type="entry name" value="FYRC"/>
    <property type="match status" value="1"/>
</dbReference>
<evidence type="ECO:0000313" key="6">
    <source>
        <dbReference type="Proteomes" id="UP000291343"/>
    </source>
</evidence>
<dbReference type="InterPro" id="IPR003888">
    <property type="entry name" value="FYrich_N"/>
</dbReference>
<gene>
    <name evidence="5" type="ORF">LSTR_LSTR002228</name>
</gene>
<dbReference type="GO" id="GO:0051726">
    <property type="term" value="P:regulation of cell cycle"/>
    <property type="evidence" value="ECO:0007669"/>
    <property type="project" value="TreeGrafter"/>
</dbReference>
<dbReference type="GO" id="GO:0005634">
    <property type="term" value="C:nucleus"/>
    <property type="evidence" value="ECO:0007669"/>
    <property type="project" value="UniProtKB-SubCell"/>
</dbReference>
<dbReference type="EMBL" id="QKKF02010496">
    <property type="protein sequence ID" value="RZF44455.1"/>
    <property type="molecule type" value="Genomic_DNA"/>
</dbReference>
<evidence type="ECO:0000256" key="3">
    <source>
        <dbReference type="SAM" id="MobiDB-lite"/>
    </source>
</evidence>
<dbReference type="STRING" id="195883.A0A482XEK6"/>
<dbReference type="SMART" id="SM00541">
    <property type="entry name" value="FYRN"/>
    <property type="match status" value="1"/>
</dbReference>
<reference evidence="5 6" key="1">
    <citation type="journal article" date="2017" name="Gigascience">
        <title>Genome sequence of the small brown planthopper, Laodelphax striatellus.</title>
        <authorList>
            <person name="Zhu J."/>
            <person name="Jiang F."/>
            <person name="Wang X."/>
            <person name="Yang P."/>
            <person name="Bao Y."/>
            <person name="Zhao W."/>
            <person name="Wang W."/>
            <person name="Lu H."/>
            <person name="Wang Q."/>
            <person name="Cui N."/>
            <person name="Li J."/>
            <person name="Chen X."/>
            <person name="Luo L."/>
            <person name="Yu J."/>
            <person name="Kang L."/>
            <person name="Cui F."/>
        </authorList>
    </citation>
    <scope>NUCLEOTIDE SEQUENCE [LARGE SCALE GENOMIC DNA]</scope>
    <source>
        <strain evidence="5">Lst14</strain>
    </source>
</reference>
<keyword evidence="2" id="KW-0539">Nucleus</keyword>